<dbReference type="Gene3D" id="3.30.1490.70">
    <property type="match status" value="1"/>
</dbReference>
<keyword evidence="5" id="KW-0235">DNA replication</keyword>
<evidence type="ECO:0000259" key="8">
    <source>
        <dbReference type="PROSITE" id="PS50160"/>
    </source>
</evidence>
<evidence type="ECO:0000256" key="6">
    <source>
        <dbReference type="ARBA" id="ARBA00022763"/>
    </source>
</evidence>
<comment type="cofactor">
    <cofactor evidence="1">
        <name>a divalent metal cation</name>
        <dbReference type="ChEBI" id="CHEBI:60240"/>
    </cofactor>
</comment>
<evidence type="ECO:0000256" key="1">
    <source>
        <dbReference type="ARBA" id="ARBA00001968"/>
    </source>
</evidence>
<reference evidence="9 10" key="1">
    <citation type="submission" date="2021-04" db="EMBL/GenBank/DDBJ databases">
        <authorList>
            <person name="Shkoporov A.N."/>
            <person name="Stockdale S.R."/>
            <person name="Guerin E."/>
            <person name="Ross R.P."/>
            <person name="Hill C."/>
        </authorList>
    </citation>
    <scope>NUCLEOTIDE SEQUENCE [LARGE SCALE GENOMIC DNA]</scope>
    <source>
        <strain evidence="10">cr9_1</strain>
    </source>
</reference>
<dbReference type="GO" id="GO:0006310">
    <property type="term" value="P:DNA recombination"/>
    <property type="evidence" value="ECO:0007669"/>
    <property type="project" value="InterPro"/>
</dbReference>
<evidence type="ECO:0000313" key="10">
    <source>
        <dbReference type="Proteomes" id="UP000827813"/>
    </source>
</evidence>
<dbReference type="GO" id="GO:0006260">
    <property type="term" value="P:DNA replication"/>
    <property type="evidence" value="ECO:0007669"/>
    <property type="project" value="UniProtKB-KW"/>
</dbReference>
<dbReference type="SUPFAM" id="SSF56091">
    <property type="entry name" value="DNA ligase/mRNA capping enzyme, catalytic domain"/>
    <property type="match status" value="1"/>
</dbReference>
<dbReference type="GeneID" id="75691260"/>
<keyword evidence="4 9" id="KW-0436">Ligase</keyword>
<evidence type="ECO:0000256" key="2">
    <source>
        <dbReference type="ARBA" id="ARBA00007572"/>
    </source>
</evidence>
<protein>
    <recommendedName>
        <fullName evidence="3">DNA ligase</fullName>
    </recommendedName>
</protein>
<dbReference type="GO" id="GO:0005524">
    <property type="term" value="F:ATP binding"/>
    <property type="evidence" value="ECO:0007669"/>
    <property type="project" value="InterPro"/>
</dbReference>
<dbReference type="RefSeq" id="YP_010359716.1">
    <property type="nucleotide sequence ID" value="NC_062776.1"/>
</dbReference>
<evidence type="ECO:0000256" key="5">
    <source>
        <dbReference type="ARBA" id="ARBA00022705"/>
    </source>
</evidence>
<evidence type="ECO:0000256" key="7">
    <source>
        <dbReference type="ARBA" id="ARBA00023204"/>
    </source>
</evidence>
<proteinExistence type="inferred from homology"/>
<feature type="domain" description="ATP-dependent DNA ligase family profile" evidence="8">
    <location>
        <begin position="236"/>
        <end position="393"/>
    </location>
</feature>
<dbReference type="Pfam" id="PF01068">
    <property type="entry name" value="DNA_ligase_A_M"/>
    <property type="match status" value="1"/>
</dbReference>
<dbReference type="GO" id="GO:0006281">
    <property type="term" value="P:DNA repair"/>
    <property type="evidence" value="ECO:0007669"/>
    <property type="project" value="UniProtKB-KW"/>
</dbReference>
<evidence type="ECO:0000256" key="3">
    <source>
        <dbReference type="ARBA" id="ARBA00013308"/>
    </source>
</evidence>
<dbReference type="InterPro" id="IPR050326">
    <property type="entry name" value="NAD_dep_DNA_ligaseB"/>
</dbReference>
<dbReference type="SUPFAM" id="SSF50249">
    <property type="entry name" value="Nucleic acid-binding proteins"/>
    <property type="match status" value="1"/>
</dbReference>
<sequence>MLPFDYNKGLYRRNNFGQPCVWYARPLDYNSIEVFHGIIGKIITKDIIYINREPREEITSRINAKLKVGYKNLWDIKDNVQLPVEGELLSYLDKYLPFHRTTADGTLLPMLAKVYDNTNNKLFKKVSSYIGQYKINGLRCFISAYHNNNDLFGSVRLKFQSREGTYWNSLHVLESYLLDVFPKKLIDAMIEEHYILDGELYLPGHSVNEINHFVKDPTCKENKLIQFWCYDIAIDDVAQYNRLDYLYTTIGDYYNIFTSKEDHLNNTNRLVVIPQYNICNEDVAYEHRNKFIDLGFEGLIMRNPEAEYQYGKRNLSMIKYKKSTDGKFTIVDIYPEGIKRKDIPLFLLRNDINDETFEVHLGGSFSYQKYVLDNKEDFIGKEMFVEYGERSGVAQVPFHVKQTYIIDK</sequence>
<accession>A0AAE7V2V2</accession>
<dbReference type="KEGG" id="vg:75691260"/>
<evidence type="ECO:0000313" key="9">
    <source>
        <dbReference type="EMBL" id="QWM90144.1"/>
    </source>
</evidence>
<evidence type="ECO:0000256" key="4">
    <source>
        <dbReference type="ARBA" id="ARBA00022598"/>
    </source>
</evidence>
<dbReference type="PROSITE" id="PS00333">
    <property type="entry name" value="DNA_LIGASE_A2"/>
    <property type="match status" value="1"/>
</dbReference>
<dbReference type="PANTHER" id="PTHR47810:SF1">
    <property type="entry name" value="DNA LIGASE B"/>
    <property type="match status" value="1"/>
</dbReference>
<organism evidence="9 10">
    <name type="scientific">uncultured phage cr9_1</name>
    <dbReference type="NCBI Taxonomy" id="2986400"/>
    <lineage>
        <taxon>Viruses</taxon>
        <taxon>Duplodnaviria</taxon>
        <taxon>Heunggongvirae</taxon>
        <taxon>Uroviricota</taxon>
        <taxon>Caudoviricetes</taxon>
        <taxon>Crassvirales</taxon>
        <taxon>Intestiviridae</taxon>
        <taxon>Crudevirinae</taxon>
        <taxon>Dabirmavirus</taxon>
        <taxon>Dabirmavirus hominis</taxon>
    </lineage>
</organism>
<name>A0AAE7V2V2_9CAUD</name>
<dbReference type="InterPro" id="IPR012340">
    <property type="entry name" value="NA-bd_OB-fold"/>
</dbReference>
<keyword evidence="6" id="KW-0227">DNA damage</keyword>
<dbReference type="Proteomes" id="UP000827813">
    <property type="component" value="Segment"/>
</dbReference>
<dbReference type="GO" id="GO:0003910">
    <property type="term" value="F:DNA ligase (ATP) activity"/>
    <property type="evidence" value="ECO:0007669"/>
    <property type="project" value="InterPro"/>
</dbReference>
<dbReference type="PANTHER" id="PTHR47810">
    <property type="entry name" value="DNA LIGASE"/>
    <property type="match status" value="1"/>
</dbReference>
<dbReference type="InterPro" id="IPR012310">
    <property type="entry name" value="DNA_ligase_ATP-dep_cent"/>
</dbReference>
<keyword evidence="10" id="KW-1185">Reference proteome</keyword>
<dbReference type="EMBL" id="MZ130486">
    <property type="protein sequence ID" value="QWM90144.1"/>
    <property type="molecule type" value="Genomic_DNA"/>
</dbReference>
<comment type="similarity">
    <text evidence="2">Belongs to the ATP-dependent DNA ligase family.</text>
</comment>
<dbReference type="PROSITE" id="PS50160">
    <property type="entry name" value="DNA_LIGASE_A3"/>
    <property type="match status" value="1"/>
</dbReference>
<dbReference type="InterPro" id="IPR016059">
    <property type="entry name" value="DNA_ligase_ATP-dep_CS"/>
</dbReference>
<dbReference type="Gene3D" id="3.30.470.30">
    <property type="entry name" value="DNA ligase/mRNA capping enzyme"/>
    <property type="match status" value="1"/>
</dbReference>
<keyword evidence="7" id="KW-0234">DNA repair</keyword>
<gene>
    <name evidence="9" type="primary">gp_23077</name>
</gene>